<accession>A0A3A9WHA2</accession>
<dbReference type="OrthoDB" id="3773913at2"/>
<dbReference type="Proteomes" id="UP000268652">
    <property type="component" value="Unassembled WGS sequence"/>
</dbReference>
<dbReference type="EMBL" id="RBDY01000024">
    <property type="protein sequence ID" value="RKN17366.1"/>
    <property type="molecule type" value="Genomic_DNA"/>
</dbReference>
<feature type="region of interest" description="Disordered" evidence="2">
    <location>
        <begin position="302"/>
        <end position="325"/>
    </location>
</feature>
<dbReference type="GO" id="GO:0003677">
    <property type="term" value="F:DNA binding"/>
    <property type="evidence" value="ECO:0007669"/>
    <property type="project" value="InterPro"/>
</dbReference>
<gene>
    <name evidence="5" type="ORF">D7318_24150</name>
    <name evidence="4" type="ORF">D7319_24785</name>
</gene>
<name>A0A3A9WHA2_9ACTN</name>
<feature type="domain" description="Tyr recombinase" evidence="3">
    <location>
        <begin position="231"/>
        <end position="443"/>
    </location>
</feature>
<evidence type="ECO:0000313" key="6">
    <source>
        <dbReference type="Proteomes" id="UP000268652"/>
    </source>
</evidence>
<evidence type="ECO:0000259" key="3">
    <source>
        <dbReference type="PROSITE" id="PS51898"/>
    </source>
</evidence>
<keyword evidence="1" id="KW-0233">DNA recombination</keyword>
<organism evidence="4 7">
    <name type="scientific">Streptomyces radicis</name>
    <dbReference type="NCBI Taxonomy" id="1750517"/>
    <lineage>
        <taxon>Bacteria</taxon>
        <taxon>Bacillati</taxon>
        <taxon>Actinomycetota</taxon>
        <taxon>Actinomycetes</taxon>
        <taxon>Kitasatosporales</taxon>
        <taxon>Streptomycetaceae</taxon>
        <taxon>Streptomyces</taxon>
    </lineage>
</organism>
<dbReference type="InterPro" id="IPR002104">
    <property type="entry name" value="Integrase_catalytic"/>
</dbReference>
<dbReference type="PROSITE" id="PS51898">
    <property type="entry name" value="TYR_RECOMBINASE"/>
    <property type="match status" value="1"/>
</dbReference>
<evidence type="ECO:0000313" key="5">
    <source>
        <dbReference type="EMBL" id="RKN17366.1"/>
    </source>
</evidence>
<dbReference type="RefSeq" id="WP_120699305.1">
    <property type="nucleotide sequence ID" value="NZ_RBDX01000026.1"/>
</dbReference>
<comment type="caution">
    <text evidence="4">The sequence shown here is derived from an EMBL/GenBank/DDBJ whole genome shotgun (WGS) entry which is preliminary data.</text>
</comment>
<dbReference type="GO" id="GO:0015074">
    <property type="term" value="P:DNA integration"/>
    <property type="evidence" value="ECO:0007669"/>
    <property type="project" value="InterPro"/>
</dbReference>
<evidence type="ECO:0000256" key="2">
    <source>
        <dbReference type="SAM" id="MobiDB-lite"/>
    </source>
</evidence>
<dbReference type="InterPro" id="IPR011010">
    <property type="entry name" value="DNA_brk_join_enz"/>
</dbReference>
<dbReference type="AlphaFoldDB" id="A0A3A9WHA2"/>
<dbReference type="SUPFAM" id="SSF56349">
    <property type="entry name" value="DNA breaking-rejoining enzymes"/>
    <property type="match status" value="1"/>
</dbReference>
<reference evidence="6 7" key="1">
    <citation type="submission" date="2018-09" db="EMBL/GenBank/DDBJ databases">
        <title>Streptomyces sp. nov. DS1-2, an endophytic actinomycete isolated from roots of Dendrobium scabrilingue.</title>
        <authorList>
            <person name="Kuncharoen N."/>
            <person name="Kudo T."/>
            <person name="Ohkuma M."/>
            <person name="Yuki M."/>
            <person name="Tanasupawat S."/>
        </authorList>
    </citation>
    <scope>NUCLEOTIDE SEQUENCE [LARGE SCALE GENOMIC DNA]</scope>
    <source>
        <strain evidence="4 7">AZ1-7</strain>
        <strain evidence="5 6">DS1-2</strain>
    </source>
</reference>
<dbReference type="InterPro" id="IPR013762">
    <property type="entry name" value="Integrase-like_cat_sf"/>
</dbReference>
<dbReference type="EMBL" id="RBDX01000026">
    <property type="protein sequence ID" value="RKN05497.1"/>
    <property type="molecule type" value="Genomic_DNA"/>
</dbReference>
<evidence type="ECO:0000313" key="4">
    <source>
        <dbReference type="EMBL" id="RKN05497.1"/>
    </source>
</evidence>
<proteinExistence type="predicted"/>
<dbReference type="PANTHER" id="PTHR30349:SF64">
    <property type="entry name" value="PROPHAGE INTEGRASE INTD-RELATED"/>
    <property type="match status" value="1"/>
</dbReference>
<dbReference type="PANTHER" id="PTHR30349">
    <property type="entry name" value="PHAGE INTEGRASE-RELATED"/>
    <property type="match status" value="1"/>
</dbReference>
<evidence type="ECO:0000313" key="7">
    <source>
        <dbReference type="Proteomes" id="UP000275024"/>
    </source>
</evidence>
<dbReference type="InterPro" id="IPR050090">
    <property type="entry name" value="Tyrosine_recombinase_XerCD"/>
</dbReference>
<protein>
    <submittedName>
        <fullName evidence="4">Site-specific integrase</fullName>
    </submittedName>
</protein>
<evidence type="ECO:0000256" key="1">
    <source>
        <dbReference type="ARBA" id="ARBA00023172"/>
    </source>
</evidence>
<dbReference type="Gene3D" id="1.10.443.10">
    <property type="entry name" value="Intergrase catalytic core"/>
    <property type="match status" value="1"/>
</dbReference>
<sequence length="456" mass="51071">MSHTFDIKIWSVRQRTKQQSAEVRWKVGTTPHSATFRTKTLADNRRAQLMVAVQRGEAFDEATGLPLSELRKQGEVSWYEHARNYIEMKWPDSPASTRRTLAEAMATVTPALVEDSRGMADPRTVRQALYSWAFNKHRWGAEPPEDVRAVLSWFERKSLPTSALTDRVVTRRALDALKRRLDGTTAAASSIRRKRAIFHNAVVFAVESELLSENPIPRVSWSLPEPVEEEVDPATVPNPEQVRAQLRAVGQQGSRGRRLVAFLGCVYYAGARPAEVVGLKLSQCTLPRRGWGRLRLQETRPRSGRAWTDSGQAHDRRGLKKRSRKTVRSVPIPPELVAMLRWHIEAYGVAPDGRLFRTLRGGLLPDSGYGQVWARARKEALSPEEAERLAKRVYDLRVAALSAWLAAGADPQTVAKRAGHTVAVLLRVYAKFIDDSDNATNTKIAARLAERSGTPV</sequence>
<keyword evidence="6" id="KW-1185">Reference proteome</keyword>
<dbReference type="GO" id="GO:0006310">
    <property type="term" value="P:DNA recombination"/>
    <property type="evidence" value="ECO:0007669"/>
    <property type="project" value="UniProtKB-KW"/>
</dbReference>
<dbReference type="Proteomes" id="UP000275024">
    <property type="component" value="Unassembled WGS sequence"/>
</dbReference>